<accession>A0A2G9SKW6</accession>
<name>A0A2G9SKW6_AQUCT</name>
<keyword evidence="3" id="KW-1185">Reference proteome</keyword>
<dbReference type="AlphaFoldDB" id="A0A2G9SKW6"/>
<evidence type="ECO:0000313" key="2">
    <source>
        <dbReference type="EMBL" id="PIO40051.1"/>
    </source>
</evidence>
<evidence type="ECO:0000313" key="3">
    <source>
        <dbReference type="Proteomes" id="UP000228934"/>
    </source>
</evidence>
<gene>
    <name evidence="2" type="ORF">AB205_0151600</name>
</gene>
<evidence type="ECO:0000256" key="1">
    <source>
        <dbReference type="SAM" id="MobiDB-lite"/>
    </source>
</evidence>
<organism evidence="2 3">
    <name type="scientific">Aquarana catesbeiana</name>
    <name type="common">American bullfrog</name>
    <name type="synonym">Rana catesbeiana</name>
    <dbReference type="NCBI Taxonomy" id="8400"/>
    <lineage>
        <taxon>Eukaryota</taxon>
        <taxon>Metazoa</taxon>
        <taxon>Chordata</taxon>
        <taxon>Craniata</taxon>
        <taxon>Vertebrata</taxon>
        <taxon>Euteleostomi</taxon>
        <taxon>Amphibia</taxon>
        <taxon>Batrachia</taxon>
        <taxon>Anura</taxon>
        <taxon>Neobatrachia</taxon>
        <taxon>Ranoidea</taxon>
        <taxon>Ranidae</taxon>
        <taxon>Aquarana</taxon>
    </lineage>
</organism>
<protein>
    <submittedName>
        <fullName evidence="2">Uncharacterized protein</fullName>
    </submittedName>
</protein>
<dbReference type="Proteomes" id="UP000228934">
    <property type="component" value="Unassembled WGS sequence"/>
</dbReference>
<proteinExistence type="predicted"/>
<feature type="region of interest" description="Disordered" evidence="1">
    <location>
        <begin position="1"/>
        <end position="28"/>
    </location>
</feature>
<sequence length="82" mass="9287">MDNSRKPIKVHHSSRDTHLSSSSTLASKVINPSNKDMVLHKVDQVLSTLTILKGRVNSMCNTDLHSQDPHRHNSKDLMDMIR</sequence>
<feature type="region of interest" description="Disordered" evidence="1">
    <location>
        <begin position="60"/>
        <end position="82"/>
    </location>
</feature>
<reference evidence="3" key="1">
    <citation type="journal article" date="2017" name="Nat. Commun.">
        <title>The North American bullfrog draft genome provides insight into hormonal regulation of long noncoding RNA.</title>
        <authorList>
            <person name="Hammond S.A."/>
            <person name="Warren R.L."/>
            <person name="Vandervalk B.P."/>
            <person name="Kucuk E."/>
            <person name="Khan H."/>
            <person name="Gibb E.A."/>
            <person name="Pandoh P."/>
            <person name="Kirk H."/>
            <person name="Zhao Y."/>
            <person name="Jones M."/>
            <person name="Mungall A.J."/>
            <person name="Coope R."/>
            <person name="Pleasance S."/>
            <person name="Moore R.A."/>
            <person name="Holt R.A."/>
            <person name="Round J.M."/>
            <person name="Ohora S."/>
            <person name="Walle B.V."/>
            <person name="Veldhoen N."/>
            <person name="Helbing C.C."/>
            <person name="Birol I."/>
        </authorList>
    </citation>
    <scope>NUCLEOTIDE SEQUENCE [LARGE SCALE GENOMIC DNA]</scope>
</reference>
<feature type="compositionally biased region" description="Basic and acidic residues" evidence="1">
    <location>
        <begin position="65"/>
        <end position="82"/>
    </location>
</feature>
<dbReference type="EMBL" id="KV924021">
    <property type="protein sequence ID" value="PIO40051.1"/>
    <property type="molecule type" value="Genomic_DNA"/>
</dbReference>
<feature type="compositionally biased region" description="Basic residues" evidence="1">
    <location>
        <begin position="1"/>
        <end position="12"/>
    </location>
</feature>